<name>A0ABW2V5V0_9BACL</name>
<dbReference type="Proteomes" id="UP001596528">
    <property type="component" value="Unassembled WGS sequence"/>
</dbReference>
<organism evidence="3 4">
    <name type="scientific">Paenibacillus thermoaerophilus</name>
    <dbReference type="NCBI Taxonomy" id="1215385"/>
    <lineage>
        <taxon>Bacteria</taxon>
        <taxon>Bacillati</taxon>
        <taxon>Bacillota</taxon>
        <taxon>Bacilli</taxon>
        <taxon>Bacillales</taxon>
        <taxon>Paenibacillaceae</taxon>
        <taxon>Paenibacillus</taxon>
    </lineage>
</organism>
<proteinExistence type="predicted"/>
<protein>
    <submittedName>
        <fullName evidence="3">Extracellular solute-binding protein</fullName>
    </submittedName>
</protein>
<dbReference type="InterPro" id="IPR050490">
    <property type="entry name" value="Bact_solute-bd_prot1"/>
</dbReference>
<dbReference type="SUPFAM" id="SSF53850">
    <property type="entry name" value="Periplasmic binding protein-like II"/>
    <property type="match status" value="1"/>
</dbReference>
<dbReference type="PANTHER" id="PTHR43649:SF12">
    <property type="entry name" value="DIACETYLCHITOBIOSE BINDING PROTEIN DASA"/>
    <property type="match status" value="1"/>
</dbReference>
<gene>
    <name evidence="3" type="ORF">ACFQWB_09950</name>
</gene>
<dbReference type="EMBL" id="JBHTGQ010000021">
    <property type="protein sequence ID" value="MFC7750249.1"/>
    <property type="molecule type" value="Genomic_DNA"/>
</dbReference>
<feature type="signal peptide" evidence="2">
    <location>
        <begin position="1"/>
        <end position="27"/>
    </location>
</feature>
<reference evidence="4" key="1">
    <citation type="journal article" date="2019" name="Int. J. Syst. Evol. Microbiol.">
        <title>The Global Catalogue of Microorganisms (GCM) 10K type strain sequencing project: providing services to taxonomists for standard genome sequencing and annotation.</title>
        <authorList>
            <consortium name="The Broad Institute Genomics Platform"/>
            <consortium name="The Broad Institute Genome Sequencing Center for Infectious Disease"/>
            <person name="Wu L."/>
            <person name="Ma J."/>
        </authorList>
    </citation>
    <scope>NUCLEOTIDE SEQUENCE [LARGE SCALE GENOMIC DNA]</scope>
    <source>
        <strain evidence="4">JCM 18657</strain>
    </source>
</reference>
<dbReference type="InterPro" id="IPR006059">
    <property type="entry name" value="SBP"/>
</dbReference>
<dbReference type="RefSeq" id="WP_138790047.1">
    <property type="nucleotide sequence ID" value="NZ_JBHTGQ010000021.1"/>
</dbReference>
<dbReference type="CDD" id="cd13580">
    <property type="entry name" value="PBP2_AlgQ_like_1"/>
    <property type="match status" value="1"/>
</dbReference>
<comment type="caution">
    <text evidence="3">The sequence shown here is derived from an EMBL/GenBank/DDBJ whole genome shotgun (WGS) entry which is preliminary data.</text>
</comment>
<feature type="region of interest" description="Disordered" evidence="1">
    <location>
        <begin position="24"/>
        <end position="45"/>
    </location>
</feature>
<keyword evidence="2" id="KW-0732">Signal</keyword>
<evidence type="ECO:0000256" key="2">
    <source>
        <dbReference type="SAM" id="SignalP"/>
    </source>
</evidence>
<evidence type="ECO:0000313" key="3">
    <source>
        <dbReference type="EMBL" id="MFC7750249.1"/>
    </source>
</evidence>
<evidence type="ECO:0000313" key="4">
    <source>
        <dbReference type="Proteomes" id="UP001596528"/>
    </source>
</evidence>
<keyword evidence="4" id="KW-1185">Reference proteome</keyword>
<dbReference type="PANTHER" id="PTHR43649">
    <property type="entry name" value="ARABINOSE-BINDING PROTEIN-RELATED"/>
    <property type="match status" value="1"/>
</dbReference>
<dbReference type="PROSITE" id="PS51257">
    <property type="entry name" value="PROKAR_LIPOPROTEIN"/>
    <property type="match status" value="1"/>
</dbReference>
<accession>A0ABW2V5V0</accession>
<evidence type="ECO:0000256" key="1">
    <source>
        <dbReference type="SAM" id="MobiDB-lite"/>
    </source>
</evidence>
<feature type="chain" id="PRO_5046518483" evidence="2">
    <location>
        <begin position="28"/>
        <end position="515"/>
    </location>
</feature>
<dbReference type="Gene3D" id="3.40.190.10">
    <property type="entry name" value="Periplasmic binding protein-like II"/>
    <property type="match status" value="2"/>
</dbReference>
<sequence length="515" mass="57583">MKKTLAWCTASALVLSLAAGCSSGNPATEGETPAAGEQSQPPKEEKPPVVKVFMMGGLKFPDGETINDNPWTKLLEKETKIDLEIEYGPATPEDFISKLNLKFASGDIPDFFVIPDSSQAWLMDNAKQGALMALDDKIGNYPNLKNNVFPEAWEAAKYNGKIYAIPVLNDGNRGTNNIYIRKDWLEKLKLEVPKTLDDFVKVAKAFRDSDPDGNGKPDTYGMIAYDSMRGWSSLFGAFGVIPDYWIVKDGKIVQSDIQPEMKEALAYIRKLHQDKVLDNEWPLTKVKAYNEKVSNNKAGLYEGSWAATRSEILTSKQNDPNAQWIVIEPPVGPNGKQGVAGGPLYKSFAVVTSASKNPDAVLRMLDWLAIQENLDKFVFGFDQYGENFMYTKKDGKLQLNFENHNKYGYRQQLMFMQPKELNTKKMESLGAEFNLVENINFSVKYGIANAFTGAPTPSMIENLSALRKLRDETFTKIIIGELPIDAFDKFVSDYNAKGGEKIQKEVEQWYTGKGK</sequence>
<dbReference type="Pfam" id="PF13416">
    <property type="entry name" value="SBP_bac_8"/>
    <property type="match status" value="1"/>
</dbReference>